<dbReference type="EMBL" id="JANPWB010000009">
    <property type="protein sequence ID" value="KAJ1148737.1"/>
    <property type="molecule type" value="Genomic_DNA"/>
</dbReference>
<dbReference type="GO" id="GO:0001917">
    <property type="term" value="C:photoreceptor inner segment"/>
    <property type="evidence" value="ECO:0007669"/>
    <property type="project" value="TreeGrafter"/>
</dbReference>
<feature type="compositionally biased region" description="Pro residues" evidence="1">
    <location>
        <begin position="1067"/>
        <end position="1081"/>
    </location>
</feature>
<protein>
    <recommendedName>
        <fullName evidence="4">Photoreceptor cilium actin regulator</fullName>
    </recommendedName>
</protein>
<feature type="compositionally biased region" description="Basic and acidic residues" evidence="1">
    <location>
        <begin position="938"/>
        <end position="949"/>
    </location>
</feature>
<dbReference type="GO" id="GO:1903546">
    <property type="term" value="P:protein localization to photoreceptor outer segment"/>
    <property type="evidence" value="ECO:0007669"/>
    <property type="project" value="TreeGrafter"/>
</dbReference>
<feature type="compositionally biased region" description="Basic residues" evidence="1">
    <location>
        <begin position="140"/>
        <end position="149"/>
    </location>
</feature>
<dbReference type="AlphaFoldDB" id="A0AAV7R7K7"/>
<feature type="compositionally biased region" description="Polar residues" evidence="1">
    <location>
        <begin position="386"/>
        <end position="400"/>
    </location>
</feature>
<sequence>MGCAPSQSGLIRNFTDSLAAGRPALPPGTKNNLPISLLVESSSFSELDCSANRDAAWKKRSLQKKDPVDQSNAPQLRQFYSKDSAQPEVQKKGSMERKAVGPDSGMPQRNTTEGKHLSKQSSSDSESLYRSKGNNDCHPKKARKSRTQKSAKQGRPAKKDREDTSCDAEIKVDFPDLLVQAHQNTYAYLNPNLSKYEAIISMANQATQTQLIMQQMVSFLSLRFDEINRILEEIADDGEQLLKDVGKNLAWPLEKGDSREQPDLLPQLLQYTVNKMQVLNETVASLTSDVLQDTYSYLESAAASLQEKLKTKQKFDERLLETMKMLESSAVGAATSLPNDLTLYSEDSGIGADVESMKEFCSARKLENQGSCDSLGLVSFGGIPCNSSPKEPSKTVTSSDWVLGEHAKDTTDSPVITSSTRGGNRSSVPKKYNSQDTEAGKAGDVSESAGEDDDCYLNENEDNVHLSEILMYTLPPRPMTSPARTGAQKCSTKFMDNPPNEEMTLKMKDAISEKIKFVPVLPGNNIWTEEEGSNKNLIRPNTASGCRTHTLAQRRSRSEESLKSQAEDPTLIELQRTQKVLNQRLENMHTTTLNKGPDGKAMTGDQREPIPIQHSDCMMLSSSMNKLKASLEKHFCILPNQDKLFLGKCLQNGASDSDEKNRKPERATILRQDSKHRMGNAGSSATNPQSGSASPRQSVRKLIETFTPVESLRPANARSLGPLKCIKKYGVPVLPPSIPVYRMLEPLNDKRFSLPTDGIVDKPFDSPMENNNQITITTFPPIMPAAAYNTDSSEGLVEDLDLPPPPPEILLDTSSGSFECEVSATAIESISTETPNQCARKDTEVQRKMTSSEKMKATLGTKDLLPSKHVANMTGNKVVRNNFRQNKYSVELHYTSFSDSEQEIGLVCQRNLEKEEAAQLYKQSHKIIPLQNPGSILKTKDNGESKEAVPRVSVAQGQHSPISHRKLSPTRRNSSTKSMPTPPPAEKRLTSPTPYMHMSPEQTRPPSVQNLPSRAASPGGTSPPVQRKLPSPPAQRKPTSPSLVRRPSNPPAHSRAPSPPATRRDASPPPYCNTPLSPPVSPSLSNRRMRHSFDGSDTSKIGSNAQSIFYPSSPTMFESKQPSPPTSSSSEDSLTQYHSSRASWKNNAAFKQFGEQQRRTALSAANPQPFVRRCYSDRQRRVRFPLPVAVISGNEPLLNQVR</sequence>
<dbReference type="PANTHER" id="PTHR22017:SF0">
    <property type="entry name" value="PHOTORECEPTOR CILIUM ACTIN REGULATOR"/>
    <property type="match status" value="1"/>
</dbReference>
<feature type="compositionally biased region" description="Polar residues" evidence="1">
    <location>
        <begin position="1095"/>
        <end position="1118"/>
    </location>
</feature>
<dbReference type="GO" id="GO:0001750">
    <property type="term" value="C:photoreceptor outer segment"/>
    <property type="evidence" value="ECO:0007669"/>
    <property type="project" value="TreeGrafter"/>
</dbReference>
<feature type="region of interest" description="Disordered" evidence="1">
    <location>
        <begin position="932"/>
        <end position="1139"/>
    </location>
</feature>
<feature type="compositionally biased region" description="Basic and acidic residues" evidence="1">
    <location>
        <begin position="556"/>
        <end position="566"/>
    </location>
</feature>
<evidence type="ECO:0008006" key="4">
    <source>
        <dbReference type="Google" id="ProtNLM"/>
    </source>
</evidence>
<feature type="region of interest" description="Disordered" evidence="1">
    <location>
        <begin position="54"/>
        <end position="165"/>
    </location>
</feature>
<evidence type="ECO:0000313" key="3">
    <source>
        <dbReference type="Proteomes" id="UP001066276"/>
    </source>
</evidence>
<feature type="region of interest" description="Disordered" evidence="1">
    <location>
        <begin position="478"/>
        <end position="499"/>
    </location>
</feature>
<feature type="region of interest" description="Disordered" evidence="1">
    <location>
        <begin position="386"/>
        <end position="456"/>
    </location>
</feature>
<accession>A0AAV7R7K7</accession>
<feature type="compositionally biased region" description="Basic and acidic residues" evidence="1">
    <location>
        <begin position="89"/>
        <end position="100"/>
    </location>
</feature>
<dbReference type="GO" id="GO:0035845">
    <property type="term" value="P:photoreceptor cell outer segment organization"/>
    <property type="evidence" value="ECO:0007669"/>
    <property type="project" value="TreeGrafter"/>
</dbReference>
<organism evidence="2 3">
    <name type="scientific">Pleurodeles waltl</name>
    <name type="common">Iberian ribbed newt</name>
    <dbReference type="NCBI Taxonomy" id="8319"/>
    <lineage>
        <taxon>Eukaryota</taxon>
        <taxon>Metazoa</taxon>
        <taxon>Chordata</taxon>
        <taxon>Craniata</taxon>
        <taxon>Vertebrata</taxon>
        <taxon>Euteleostomi</taxon>
        <taxon>Amphibia</taxon>
        <taxon>Batrachia</taxon>
        <taxon>Caudata</taxon>
        <taxon>Salamandroidea</taxon>
        <taxon>Salamandridae</taxon>
        <taxon>Pleurodelinae</taxon>
        <taxon>Pleurodeles</taxon>
    </lineage>
</organism>
<reference evidence="2" key="1">
    <citation type="journal article" date="2022" name="bioRxiv">
        <title>Sequencing and chromosome-scale assembly of the giantPleurodeles waltlgenome.</title>
        <authorList>
            <person name="Brown T."/>
            <person name="Elewa A."/>
            <person name="Iarovenko S."/>
            <person name="Subramanian E."/>
            <person name="Araus A.J."/>
            <person name="Petzold A."/>
            <person name="Susuki M."/>
            <person name="Suzuki K.-i.T."/>
            <person name="Hayashi T."/>
            <person name="Toyoda A."/>
            <person name="Oliveira C."/>
            <person name="Osipova E."/>
            <person name="Leigh N.D."/>
            <person name="Simon A."/>
            <person name="Yun M.H."/>
        </authorList>
    </citation>
    <scope>NUCLEOTIDE SEQUENCE</scope>
    <source>
        <strain evidence="2">20211129_DDA</strain>
        <tissue evidence="2">Liver</tissue>
    </source>
</reference>
<feature type="compositionally biased region" description="Basic and acidic residues" evidence="1">
    <location>
        <begin position="657"/>
        <end position="676"/>
    </location>
</feature>
<name>A0AAV7R7K7_PLEWA</name>
<feature type="compositionally biased region" description="Polar residues" evidence="1">
    <location>
        <begin position="970"/>
        <end position="979"/>
    </location>
</feature>
<dbReference type="InterPro" id="IPR029352">
    <property type="entry name" value="PCARE"/>
</dbReference>
<feature type="compositionally biased region" description="Low complexity" evidence="1">
    <location>
        <begin position="1045"/>
        <end position="1056"/>
    </location>
</feature>
<feature type="compositionally biased region" description="Polar residues" evidence="1">
    <location>
        <begin position="1000"/>
        <end position="1012"/>
    </location>
</feature>
<evidence type="ECO:0000313" key="2">
    <source>
        <dbReference type="EMBL" id="KAJ1148737.1"/>
    </source>
</evidence>
<dbReference type="PANTHER" id="PTHR22017">
    <property type="entry name" value="PHOTORECEPTOR CILIUM ACTIN REGULATOR"/>
    <property type="match status" value="1"/>
</dbReference>
<feature type="region of interest" description="Disordered" evidence="1">
    <location>
        <begin position="653"/>
        <end position="698"/>
    </location>
</feature>
<proteinExistence type="predicted"/>
<comment type="caution">
    <text evidence="2">The sequence shown here is derived from an EMBL/GenBank/DDBJ whole genome shotgun (WGS) entry which is preliminary data.</text>
</comment>
<gene>
    <name evidence="2" type="ORF">NDU88_001563</name>
</gene>
<keyword evidence="3" id="KW-1185">Reference proteome</keyword>
<feature type="compositionally biased region" description="Polar residues" evidence="1">
    <location>
        <begin position="681"/>
        <end position="697"/>
    </location>
</feature>
<feature type="compositionally biased region" description="Polar residues" evidence="1">
    <location>
        <begin position="412"/>
        <end position="437"/>
    </location>
</feature>
<dbReference type="Pfam" id="PF15449">
    <property type="entry name" value="Retinal"/>
    <property type="match status" value="2"/>
</dbReference>
<feature type="compositionally biased region" description="Basic and acidic residues" evidence="1">
    <location>
        <begin position="127"/>
        <end position="139"/>
    </location>
</feature>
<feature type="region of interest" description="Disordered" evidence="1">
    <location>
        <begin position="550"/>
        <end position="569"/>
    </location>
</feature>
<evidence type="ECO:0000256" key="1">
    <source>
        <dbReference type="SAM" id="MobiDB-lite"/>
    </source>
</evidence>
<dbReference type="Proteomes" id="UP001066276">
    <property type="component" value="Chromosome 5"/>
</dbReference>